<sequence length="161" mass="16191">MTKTEEAAAALLSALEKKGRTLATAESCTGGMIGAALTAIPGSSNVYLGGVISYTNSVKEQLLHVPHETLEAFSAVSPETAQAMAEGIRASIHADLTLSVTGLAGPSGDGSGKSVGLVYVGCATPAGTLVQRHLFSGDRAAIRAQAVDAAITLGSLAVHLF</sequence>
<comment type="caution">
    <text evidence="2">The sequence shown here is derived from an EMBL/GenBank/DDBJ whole genome shotgun (WGS) entry which is preliminary data.</text>
</comment>
<feature type="domain" description="CinA C-terminal" evidence="1">
    <location>
        <begin position="6"/>
        <end position="152"/>
    </location>
</feature>
<name>A0A9D1D7Q9_9FIRM</name>
<evidence type="ECO:0000259" key="1">
    <source>
        <dbReference type="Pfam" id="PF02464"/>
    </source>
</evidence>
<dbReference type="AlphaFoldDB" id="A0A9D1D7Q9"/>
<evidence type="ECO:0000313" key="2">
    <source>
        <dbReference type="EMBL" id="HIR10450.1"/>
    </source>
</evidence>
<evidence type="ECO:0000313" key="3">
    <source>
        <dbReference type="Proteomes" id="UP000824258"/>
    </source>
</evidence>
<dbReference type="SUPFAM" id="SSF142433">
    <property type="entry name" value="CinA-like"/>
    <property type="match status" value="1"/>
</dbReference>
<protein>
    <submittedName>
        <fullName evidence="2">CinA family protein</fullName>
    </submittedName>
</protein>
<dbReference type="InterPro" id="IPR036653">
    <property type="entry name" value="CinA-like_C"/>
</dbReference>
<dbReference type="EMBL" id="DVGD01000287">
    <property type="protein sequence ID" value="HIR10450.1"/>
    <property type="molecule type" value="Genomic_DNA"/>
</dbReference>
<proteinExistence type="predicted"/>
<dbReference type="Gene3D" id="3.90.950.20">
    <property type="entry name" value="CinA-like"/>
    <property type="match status" value="1"/>
</dbReference>
<dbReference type="Proteomes" id="UP000824258">
    <property type="component" value="Unassembled WGS sequence"/>
</dbReference>
<gene>
    <name evidence="2" type="ORF">IAA70_08600</name>
</gene>
<dbReference type="NCBIfam" id="TIGR00199">
    <property type="entry name" value="PncC_domain"/>
    <property type="match status" value="1"/>
</dbReference>
<dbReference type="Pfam" id="PF02464">
    <property type="entry name" value="CinA"/>
    <property type="match status" value="1"/>
</dbReference>
<accession>A0A9D1D7Q9</accession>
<organism evidence="2 3">
    <name type="scientific">Candidatus Avoscillospira stercoripullorum</name>
    <dbReference type="NCBI Taxonomy" id="2840709"/>
    <lineage>
        <taxon>Bacteria</taxon>
        <taxon>Bacillati</taxon>
        <taxon>Bacillota</taxon>
        <taxon>Clostridia</taxon>
        <taxon>Eubacteriales</taxon>
        <taxon>Oscillospiraceae</taxon>
        <taxon>Oscillospiraceae incertae sedis</taxon>
        <taxon>Candidatus Avoscillospira</taxon>
    </lineage>
</organism>
<reference evidence="2" key="2">
    <citation type="journal article" date="2021" name="PeerJ">
        <title>Extensive microbial diversity within the chicken gut microbiome revealed by metagenomics and culture.</title>
        <authorList>
            <person name="Gilroy R."/>
            <person name="Ravi A."/>
            <person name="Getino M."/>
            <person name="Pursley I."/>
            <person name="Horton D.L."/>
            <person name="Alikhan N.F."/>
            <person name="Baker D."/>
            <person name="Gharbi K."/>
            <person name="Hall N."/>
            <person name="Watson M."/>
            <person name="Adriaenssens E.M."/>
            <person name="Foster-Nyarko E."/>
            <person name="Jarju S."/>
            <person name="Secka A."/>
            <person name="Antonio M."/>
            <person name="Oren A."/>
            <person name="Chaudhuri R.R."/>
            <person name="La Ragione R."/>
            <person name="Hildebrand F."/>
            <person name="Pallen M.J."/>
        </authorList>
    </citation>
    <scope>NUCLEOTIDE SEQUENCE</scope>
    <source>
        <strain evidence="2">ChiHjej9B8-7071</strain>
    </source>
</reference>
<reference evidence="2" key="1">
    <citation type="submission" date="2020-10" db="EMBL/GenBank/DDBJ databases">
        <authorList>
            <person name="Gilroy R."/>
        </authorList>
    </citation>
    <scope>NUCLEOTIDE SEQUENCE</scope>
    <source>
        <strain evidence="2">ChiHjej9B8-7071</strain>
    </source>
</reference>
<dbReference type="InterPro" id="IPR008136">
    <property type="entry name" value="CinA_C"/>
</dbReference>